<keyword evidence="3" id="KW-1185">Reference proteome</keyword>
<accession>A0AAN9AQT9</accession>
<gene>
    <name evidence="2" type="ORF">V1264_008940</name>
</gene>
<comment type="caution">
    <text evidence="2">The sequence shown here is derived from an EMBL/GenBank/DDBJ whole genome shotgun (WGS) entry which is preliminary data.</text>
</comment>
<protein>
    <submittedName>
        <fullName evidence="2">Uncharacterized protein</fullName>
    </submittedName>
</protein>
<proteinExistence type="predicted"/>
<dbReference type="AlphaFoldDB" id="A0AAN9AQT9"/>
<reference evidence="2 3" key="1">
    <citation type="submission" date="2024-02" db="EMBL/GenBank/DDBJ databases">
        <title>Chromosome-scale genome assembly of the rough periwinkle Littorina saxatilis.</title>
        <authorList>
            <person name="De Jode A."/>
            <person name="Faria R."/>
            <person name="Formenti G."/>
            <person name="Sims Y."/>
            <person name="Smith T.P."/>
            <person name="Tracey A."/>
            <person name="Wood J.M.D."/>
            <person name="Zagrodzka Z.B."/>
            <person name="Johannesson K."/>
            <person name="Butlin R.K."/>
            <person name="Leder E.H."/>
        </authorList>
    </citation>
    <scope>NUCLEOTIDE SEQUENCE [LARGE SCALE GENOMIC DNA]</scope>
    <source>
        <strain evidence="2">Snail1</strain>
        <tissue evidence="2">Muscle</tissue>
    </source>
</reference>
<sequence length="85" mass="9647">MEAKSSESPSEHVEFDFGYKSDSESESDVGYPDDIHSVGPVKFFTHELSFRGRLRRFFIRNPTTPFVSFRYVPVTSARLTLAGPV</sequence>
<feature type="compositionally biased region" description="Basic and acidic residues" evidence="1">
    <location>
        <begin position="1"/>
        <end position="23"/>
    </location>
</feature>
<evidence type="ECO:0000313" key="3">
    <source>
        <dbReference type="Proteomes" id="UP001374579"/>
    </source>
</evidence>
<dbReference type="Proteomes" id="UP001374579">
    <property type="component" value="Unassembled WGS sequence"/>
</dbReference>
<evidence type="ECO:0000256" key="1">
    <source>
        <dbReference type="SAM" id="MobiDB-lite"/>
    </source>
</evidence>
<feature type="region of interest" description="Disordered" evidence="1">
    <location>
        <begin position="1"/>
        <end position="33"/>
    </location>
</feature>
<dbReference type="EMBL" id="JBAMIC010000022">
    <property type="protein sequence ID" value="KAK7091225.1"/>
    <property type="molecule type" value="Genomic_DNA"/>
</dbReference>
<name>A0AAN9AQT9_9CAEN</name>
<evidence type="ECO:0000313" key="2">
    <source>
        <dbReference type="EMBL" id="KAK7091225.1"/>
    </source>
</evidence>
<organism evidence="2 3">
    <name type="scientific">Littorina saxatilis</name>
    <dbReference type="NCBI Taxonomy" id="31220"/>
    <lineage>
        <taxon>Eukaryota</taxon>
        <taxon>Metazoa</taxon>
        <taxon>Spiralia</taxon>
        <taxon>Lophotrochozoa</taxon>
        <taxon>Mollusca</taxon>
        <taxon>Gastropoda</taxon>
        <taxon>Caenogastropoda</taxon>
        <taxon>Littorinimorpha</taxon>
        <taxon>Littorinoidea</taxon>
        <taxon>Littorinidae</taxon>
        <taxon>Littorina</taxon>
    </lineage>
</organism>